<accession>A0A3N1KP20</accession>
<evidence type="ECO:0000313" key="3">
    <source>
        <dbReference type="Proteomes" id="UP000278222"/>
    </source>
</evidence>
<sequence length="94" mass="10460">MVGVGHDIALAAYGGAIMLALMGTILALKGFQAPRRRYRTTELWLLLDRDHGLPEASAQAVIGATLRERYYWHARWAAGISLGLWLLSLLLRMI</sequence>
<organism evidence="2 3">
    <name type="scientific">Stella humosa</name>
    <dbReference type="NCBI Taxonomy" id="94"/>
    <lineage>
        <taxon>Bacteria</taxon>
        <taxon>Pseudomonadati</taxon>
        <taxon>Pseudomonadota</taxon>
        <taxon>Alphaproteobacteria</taxon>
        <taxon>Rhodospirillales</taxon>
        <taxon>Stellaceae</taxon>
        <taxon>Stella</taxon>
    </lineage>
</organism>
<dbReference type="EMBL" id="RJKX01000019">
    <property type="protein sequence ID" value="ROP81012.1"/>
    <property type="molecule type" value="Genomic_DNA"/>
</dbReference>
<dbReference type="AlphaFoldDB" id="A0A3N1KP20"/>
<comment type="caution">
    <text evidence="2">The sequence shown here is derived from an EMBL/GenBank/DDBJ whole genome shotgun (WGS) entry which is preliminary data.</text>
</comment>
<feature type="transmembrane region" description="Helical" evidence="1">
    <location>
        <begin position="76"/>
        <end position="93"/>
    </location>
</feature>
<keyword evidence="1" id="KW-0812">Transmembrane</keyword>
<keyword evidence="3" id="KW-1185">Reference proteome</keyword>
<proteinExistence type="predicted"/>
<keyword evidence="1" id="KW-0472">Membrane</keyword>
<evidence type="ECO:0000313" key="2">
    <source>
        <dbReference type="EMBL" id="ROP81012.1"/>
    </source>
</evidence>
<evidence type="ECO:0000256" key="1">
    <source>
        <dbReference type="SAM" id="Phobius"/>
    </source>
</evidence>
<keyword evidence="1" id="KW-1133">Transmembrane helix</keyword>
<feature type="transmembrane region" description="Helical" evidence="1">
    <location>
        <begin position="12"/>
        <end position="31"/>
    </location>
</feature>
<protein>
    <submittedName>
        <fullName evidence="2">Uncharacterized protein</fullName>
    </submittedName>
</protein>
<name>A0A3N1KP20_9PROT</name>
<dbReference type="Proteomes" id="UP000278222">
    <property type="component" value="Unassembled WGS sequence"/>
</dbReference>
<reference evidence="2 3" key="1">
    <citation type="submission" date="2018-11" db="EMBL/GenBank/DDBJ databases">
        <title>Genomic Encyclopedia of Type Strains, Phase IV (KMG-IV): sequencing the most valuable type-strain genomes for metagenomic binning, comparative biology and taxonomic classification.</title>
        <authorList>
            <person name="Goeker M."/>
        </authorList>
    </citation>
    <scope>NUCLEOTIDE SEQUENCE [LARGE SCALE GENOMIC DNA]</scope>
    <source>
        <strain evidence="2 3">DSM 5900</strain>
    </source>
</reference>
<gene>
    <name evidence="2" type="ORF">EDC65_5347</name>
</gene>